<accession>A0AA88KVX0</accession>
<feature type="domain" description="PDZ" evidence="4">
    <location>
        <begin position="924"/>
        <end position="1006"/>
    </location>
</feature>
<evidence type="ECO:0000256" key="1">
    <source>
        <dbReference type="ARBA" id="ARBA00022737"/>
    </source>
</evidence>
<dbReference type="CDD" id="cd00201">
    <property type="entry name" value="WW"/>
    <property type="match status" value="2"/>
</dbReference>
<evidence type="ECO:0000313" key="6">
    <source>
        <dbReference type="Proteomes" id="UP001187531"/>
    </source>
</evidence>
<evidence type="ECO:0000256" key="2">
    <source>
        <dbReference type="SAM" id="MobiDB-lite"/>
    </source>
</evidence>
<dbReference type="Pfam" id="PF00595">
    <property type="entry name" value="PDZ"/>
    <property type="match status" value="5"/>
</dbReference>
<dbReference type="InterPro" id="IPR001202">
    <property type="entry name" value="WW_dom"/>
</dbReference>
<feature type="region of interest" description="Disordered" evidence="2">
    <location>
        <begin position="1287"/>
        <end position="1351"/>
    </location>
</feature>
<dbReference type="GO" id="GO:0005737">
    <property type="term" value="C:cytoplasm"/>
    <property type="evidence" value="ECO:0007669"/>
    <property type="project" value="TreeGrafter"/>
</dbReference>
<feature type="region of interest" description="Disordered" evidence="2">
    <location>
        <begin position="689"/>
        <end position="708"/>
    </location>
</feature>
<gene>
    <name evidence="5" type="ORF">QYM36_016696</name>
</gene>
<dbReference type="FunFam" id="2.20.70.10:FF:000001">
    <property type="entry name" value="Membrane-associated guanylate kinase, WW and PDZ domain-containing protein 1"/>
    <property type="match status" value="1"/>
</dbReference>
<dbReference type="Pfam" id="PF00397">
    <property type="entry name" value="WW"/>
    <property type="match status" value="2"/>
</dbReference>
<dbReference type="FunFam" id="2.30.42.10:FF:000333">
    <property type="entry name" value="Membrane-associated guanylate kinase, WW and PDZ domain-containing protein"/>
    <property type="match status" value="1"/>
</dbReference>
<evidence type="ECO:0000259" key="3">
    <source>
        <dbReference type="PROSITE" id="PS50020"/>
    </source>
</evidence>
<dbReference type="Proteomes" id="UP001187531">
    <property type="component" value="Unassembled WGS sequence"/>
</dbReference>
<feature type="domain" description="PDZ" evidence="4">
    <location>
        <begin position="1024"/>
        <end position="1102"/>
    </location>
</feature>
<evidence type="ECO:0000259" key="4">
    <source>
        <dbReference type="PROSITE" id="PS50106"/>
    </source>
</evidence>
<keyword evidence="6" id="KW-1185">Reference proteome</keyword>
<dbReference type="FunFam" id="2.30.42.10:FF:000232">
    <property type="entry name" value="Uncharacterized protein, isoform A"/>
    <property type="match status" value="1"/>
</dbReference>
<proteinExistence type="predicted"/>
<dbReference type="CDD" id="cd06735">
    <property type="entry name" value="PDZ5_MAGI-1_3-like"/>
    <property type="match status" value="1"/>
</dbReference>
<keyword evidence="1" id="KW-0677">Repeat</keyword>
<dbReference type="PROSITE" id="PS50106">
    <property type="entry name" value="PDZ"/>
    <property type="match status" value="5"/>
</dbReference>
<dbReference type="CDD" id="cd06731">
    <property type="entry name" value="PDZ1_MAGI-1_3-like"/>
    <property type="match status" value="1"/>
</dbReference>
<dbReference type="SMART" id="SM00456">
    <property type="entry name" value="WW"/>
    <property type="match status" value="2"/>
</dbReference>
<protein>
    <submittedName>
        <fullName evidence="5">Uncharacterized protein</fullName>
    </submittedName>
</protein>
<feature type="region of interest" description="Disordered" evidence="2">
    <location>
        <begin position="230"/>
        <end position="267"/>
    </location>
</feature>
<dbReference type="InterPro" id="IPR036034">
    <property type="entry name" value="PDZ_sf"/>
</dbReference>
<feature type="region of interest" description="Disordered" evidence="2">
    <location>
        <begin position="537"/>
        <end position="589"/>
    </location>
</feature>
<evidence type="ECO:0000313" key="5">
    <source>
        <dbReference type="EMBL" id="KAK2704384.1"/>
    </source>
</evidence>
<dbReference type="CDD" id="cd06734">
    <property type="entry name" value="PDZ4_MAGI-1_3-like"/>
    <property type="match status" value="1"/>
</dbReference>
<dbReference type="CDD" id="cd06732">
    <property type="entry name" value="PDZ2_MAGI-1_3-like"/>
    <property type="match status" value="1"/>
</dbReference>
<sequence>MVLQLCCYSKNKNRRKTTYQFEVSYKHDAGIVQDYLEPIPSSSSPSGHAVPEDSSWEVGSVRLRHSKSLEDTISRVNPKTPSFLKYKYRKLQEIDNAAGDIDGPSSTTRKRLQKAEGQCLPRTLSDNVYQNIVPANNELLRSRGGKDYVFLSAKEFTEFERSGGYHRSEIFRGNYYGLDRSERARSEGLNIGDRIKRESRSDVGRIEYQNRMSKHSMTDHLDEHQAQIPIHDDTLSTRSRSPGEAPSYRHDSSHIQPTEEELGPLPPNWEKAYTERGEVYFIDHNSGTSQWLDPRLARLQKKSLEECSDDELPYGWEKIDDPHYGVYYIDHVNRKTQYENPVLQAKRLAMNNNGGGSISDSGSNTFPRPRKSPSEPPIGLSEPLQEPVQPKRVPSDSTLKRSKKTRDYPRNFFTRNPAELQGEKIVTRLIKSTRGLGFTIVGGDDADDEFLQIKSVVPNGPAWLDGKLRTGDVIVYVNDVCVLGFTHHDMVSMFQRIAPGEAVMLEVCRGYPLSFDLNDPNTEIVTTVAVSADPYVEEQGQIQSRPGSTMREEPSMGWSENGRVSRSVPEAMGKQDSRPRASSRPGSADILQQEPEQDLNLSAGSLQPIEYLTVRINKGDLGFGFTIADSANGQKVKKILDRPRCKNLQEGDILVDINGIDMRPLSHSEVVQLLKDCPKGQDATITVQRGGVNSPRKNKWKKSKDDSSLTKKPLFSFAGLYRSKTPTADLYSAQTKEVVPTRPKTPLVDTRQRSKTPNEYENRSSIPREFSRTPVGDIVNQFTNVHFDEDPYSRTKQRSKSPGRELEETYQNGYDEYNQRIRPPPPPKPINTRQYQPDTAYYQQEYYEDDLGPGQLVRQDSGYGTQFGSSGYYGGPAGYQTDWRQEQSLDRREPYPSEYPPPRQVSQQIMSNGMHTPSDWIEMTVTLLRQESGFGFRIVGGTEEGSQVSIGHIVPGGSADVDGRLQTGDEILHVDGINVVHSSHHHVVQLMGAASSRGRVTIGIRRRVGQPVAPRNDVITYPYDVTVTRRENEGFGFVIISSVTKAVSFIGQIIRGSPAERCERLHVGDRILAVNHVNIESLNHGDIVSLIKDSGYSVTLTVGPPIDDTSSNTTAASQQSSAGSMVMAQAIPTMPGEMPPPQPQMTYDQGYGMSEMGPPYSKRDMMPPGDQYLEDSVDGRTTDSDIGSYFTVELQRGPRGFGFSIRGGREFQNMPLFVLRIAENGPAAEDGRLQIGDQLVEINGISTTDMAHSEAIEVIKNGGPTVRLLVRRSSKIPSVLSEIDNMTQLSPINPSSTNHSGYSEARPGSSMSQPHLAPAYSTPNESNQSYGQPWIGSHTTNGPIHPHQSIGLASSTNQYVPLRPGAPPPILVHPSTRGHYPLQNGPLSHSSPRITTATDYYWERYPDVRQ</sequence>
<dbReference type="EMBL" id="JAVRJZ010000021">
    <property type="protein sequence ID" value="KAK2704384.1"/>
    <property type="molecule type" value="Genomic_DNA"/>
</dbReference>
<dbReference type="Gene3D" id="2.30.42.10">
    <property type="match status" value="5"/>
</dbReference>
<dbReference type="SUPFAM" id="SSF51045">
    <property type="entry name" value="WW domain"/>
    <property type="match status" value="2"/>
</dbReference>
<name>A0AA88KVX0_ARTSF</name>
<dbReference type="Gene3D" id="2.20.70.10">
    <property type="match status" value="2"/>
</dbReference>
<comment type="caution">
    <text evidence="5">The sequence shown here is derived from an EMBL/GenBank/DDBJ whole genome shotgun (WGS) entry which is preliminary data.</text>
</comment>
<dbReference type="CDD" id="cd06733">
    <property type="entry name" value="PDZ3_MAGI-1_3-like"/>
    <property type="match status" value="1"/>
</dbReference>
<feature type="compositionally biased region" description="Polar residues" evidence="2">
    <location>
        <begin position="1287"/>
        <end position="1301"/>
    </location>
</feature>
<feature type="region of interest" description="Disordered" evidence="2">
    <location>
        <begin position="350"/>
        <end position="413"/>
    </location>
</feature>
<feature type="domain" description="PDZ" evidence="4">
    <location>
        <begin position="426"/>
        <end position="496"/>
    </location>
</feature>
<dbReference type="PROSITE" id="PS01159">
    <property type="entry name" value="WW_DOMAIN_1"/>
    <property type="match status" value="2"/>
</dbReference>
<dbReference type="FunFam" id="2.30.42.10:FF:000005">
    <property type="entry name" value="Membrane associated guanylate kinase, WW and PDZ domain containing 1"/>
    <property type="match status" value="1"/>
</dbReference>
<feature type="domain" description="WW" evidence="3">
    <location>
        <begin position="263"/>
        <end position="296"/>
    </location>
</feature>
<organism evidence="5 6">
    <name type="scientific">Artemia franciscana</name>
    <name type="common">Brine shrimp</name>
    <name type="synonym">Artemia sanfranciscana</name>
    <dbReference type="NCBI Taxonomy" id="6661"/>
    <lineage>
        <taxon>Eukaryota</taxon>
        <taxon>Metazoa</taxon>
        <taxon>Ecdysozoa</taxon>
        <taxon>Arthropoda</taxon>
        <taxon>Crustacea</taxon>
        <taxon>Branchiopoda</taxon>
        <taxon>Anostraca</taxon>
        <taxon>Artemiidae</taxon>
        <taxon>Artemia</taxon>
    </lineage>
</organism>
<feature type="domain" description="PDZ" evidence="4">
    <location>
        <begin position="1191"/>
        <end position="1274"/>
    </location>
</feature>
<dbReference type="PANTHER" id="PTHR10316:SF40">
    <property type="entry name" value="LD27118P"/>
    <property type="match status" value="1"/>
</dbReference>
<dbReference type="SUPFAM" id="SSF50156">
    <property type="entry name" value="PDZ domain-like"/>
    <property type="match status" value="5"/>
</dbReference>
<dbReference type="GO" id="GO:0007165">
    <property type="term" value="P:signal transduction"/>
    <property type="evidence" value="ECO:0007669"/>
    <property type="project" value="TreeGrafter"/>
</dbReference>
<feature type="region of interest" description="Disordered" evidence="2">
    <location>
        <begin position="787"/>
        <end position="806"/>
    </location>
</feature>
<feature type="domain" description="PDZ" evidence="4">
    <location>
        <begin position="613"/>
        <end position="676"/>
    </location>
</feature>
<feature type="domain" description="WW" evidence="3">
    <location>
        <begin position="310"/>
        <end position="343"/>
    </location>
</feature>
<reference evidence="5" key="1">
    <citation type="submission" date="2023-07" db="EMBL/GenBank/DDBJ databases">
        <title>Chromosome-level genome assembly of Artemia franciscana.</title>
        <authorList>
            <person name="Jo E."/>
        </authorList>
    </citation>
    <scope>NUCLEOTIDE SEQUENCE</scope>
    <source>
        <tissue evidence="5">Whole body</tissue>
    </source>
</reference>
<dbReference type="PANTHER" id="PTHR10316">
    <property type="entry name" value="MEMBRANE ASSOCIATED GUANYLATE KINASE-RELATED"/>
    <property type="match status" value="1"/>
</dbReference>
<feature type="compositionally biased region" description="Basic and acidic residues" evidence="2">
    <location>
        <begin position="750"/>
        <end position="762"/>
    </location>
</feature>
<feature type="region of interest" description="Disordered" evidence="2">
    <location>
        <begin position="733"/>
        <end position="765"/>
    </location>
</feature>
<dbReference type="SMART" id="SM00228">
    <property type="entry name" value="PDZ"/>
    <property type="match status" value="5"/>
</dbReference>
<dbReference type="InterPro" id="IPR001478">
    <property type="entry name" value="PDZ"/>
</dbReference>
<dbReference type="PROSITE" id="PS50020">
    <property type="entry name" value="WW_DOMAIN_2"/>
    <property type="match status" value="2"/>
</dbReference>
<dbReference type="InterPro" id="IPR036020">
    <property type="entry name" value="WW_dom_sf"/>
</dbReference>
<feature type="compositionally biased region" description="Polar residues" evidence="2">
    <location>
        <begin position="1321"/>
        <end position="1342"/>
    </location>
</feature>